<comment type="caution">
    <text evidence="6">The sequence shown here is derived from an EMBL/GenBank/DDBJ whole genome shotgun (WGS) entry which is preliminary data.</text>
</comment>
<dbReference type="InterPro" id="IPR022902">
    <property type="entry name" value="NAcTrfase_Eis"/>
</dbReference>
<dbReference type="InterPro" id="IPR051554">
    <property type="entry name" value="Acetyltransferase_Eis"/>
</dbReference>
<accession>A0A840INX5</accession>
<feature type="domain" description="Enhanced intracellular survival protein" evidence="4">
    <location>
        <begin position="296"/>
        <end position="392"/>
    </location>
</feature>
<feature type="domain" description="Eis-like acetyltransferase" evidence="5">
    <location>
        <begin position="181"/>
        <end position="283"/>
    </location>
</feature>
<dbReference type="NCBIfam" id="NF002367">
    <property type="entry name" value="PRK01346.1-4"/>
    <property type="match status" value="1"/>
</dbReference>
<dbReference type="InterPro" id="IPR041380">
    <property type="entry name" value="Acetyltransf_17"/>
</dbReference>
<protein>
    <submittedName>
        <fullName evidence="6">Putative acetyltransferase</fullName>
    </submittedName>
</protein>
<dbReference type="AlphaFoldDB" id="A0A840INX5"/>
<comment type="similarity">
    <text evidence="3">Belongs to the acetyltransferase Eis family.</text>
</comment>
<feature type="binding site" evidence="3">
    <location>
        <begin position="118"/>
        <end position="119"/>
    </location>
    <ligand>
        <name>acetyl-CoA</name>
        <dbReference type="ChEBI" id="CHEBI:57288"/>
    </ligand>
</feature>
<name>A0A840INX5_9PSEU</name>
<dbReference type="SUPFAM" id="SSF55718">
    <property type="entry name" value="SCP-like"/>
    <property type="match status" value="1"/>
</dbReference>
<evidence type="ECO:0000259" key="5">
    <source>
        <dbReference type="Pfam" id="PF17668"/>
    </source>
</evidence>
<dbReference type="Gene3D" id="3.40.630.30">
    <property type="match status" value="2"/>
</dbReference>
<gene>
    <name evidence="6" type="ORF">BJY18_001078</name>
</gene>
<dbReference type="InterPro" id="IPR016181">
    <property type="entry name" value="Acyl_CoA_acyltransferase"/>
</dbReference>
<evidence type="ECO:0000256" key="2">
    <source>
        <dbReference type="ARBA" id="ARBA00023315"/>
    </source>
</evidence>
<dbReference type="GO" id="GO:0030649">
    <property type="term" value="P:aminoglycoside antibiotic catabolic process"/>
    <property type="evidence" value="ECO:0007669"/>
    <property type="project" value="TreeGrafter"/>
</dbReference>
<feature type="active site" description="Proton acceptor; via carboxylate" evidence="3">
    <location>
        <position position="396"/>
    </location>
</feature>
<evidence type="ECO:0000259" key="4">
    <source>
        <dbReference type="Pfam" id="PF13530"/>
    </source>
</evidence>
<dbReference type="Gene3D" id="3.30.1050.10">
    <property type="entry name" value="SCP2 sterol-binding domain"/>
    <property type="match status" value="1"/>
</dbReference>
<dbReference type="InterPro" id="IPR036527">
    <property type="entry name" value="SCP2_sterol-bd_dom_sf"/>
</dbReference>
<evidence type="ECO:0000256" key="1">
    <source>
        <dbReference type="ARBA" id="ARBA00022679"/>
    </source>
</evidence>
<reference evidence="6 7" key="1">
    <citation type="submission" date="2020-08" db="EMBL/GenBank/DDBJ databases">
        <title>Sequencing the genomes of 1000 actinobacteria strains.</title>
        <authorList>
            <person name="Klenk H.-P."/>
        </authorList>
    </citation>
    <scope>NUCLEOTIDE SEQUENCE [LARGE SCALE GENOMIC DNA]</scope>
    <source>
        <strain evidence="6 7">DSM 45859</strain>
    </source>
</reference>
<evidence type="ECO:0000256" key="3">
    <source>
        <dbReference type="HAMAP-Rule" id="MF_01812"/>
    </source>
</evidence>
<feature type="binding site" evidence="3">
    <location>
        <begin position="82"/>
        <end position="84"/>
    </location>
    <ligand>
        <name>acetyl-CoA</name>
        <dbReference type="ChEBI" id="CHEBI:57288"/>
    </ligand>
</feature>
<dbReference type="SUPFAM" id="SSF55729">
    <property type="entry name" value="Acyl-CoA N-acyltransferases (Nat)"/>
    <property type="match status" value="1"/>
</dbReference>
<keyword evidence="2 3" id="KW-0012">Acyltransferase</keyword>
<dbReference type="PANTHER" id="PTHR37817">
    <property type="entry name" value="N-ACETYLTRANSFERASE EIS"/>
    <property type="match status" value="1"/>
</dbReference>
<comment type="subunit">
    <text evidence="3">Homohexamer; trimer of dimers.</text>
</comment>
<dbReference type="GO" id="GO:0034069">
    <property type="term" value="F:aminoglycoside N-acetyltransferase activity"/>
    <property type="evidence" value="ECO:0007669"/>
    <property type="project" value="TreeGrafter"/>
</dbReference>
<feature type="active site" description="Proton donor" evidence="3">
    <location>
        <position position="123"/>
    </location>
</feature>
<proteinExistence type="inferred from homology"/>
<evidence type="ECO:0000313" key="7">
    <source>
        <dbReference type="Proteomes" id="UP000581769"/>
    </source>
</evidence>
<dbReference type="Pfam" id="PF13530">
    <property type="entry name" value="SCP2_2"/>
    <property type="match status" value="1"/>
</dbReference>
<dbReference type="Pfam" id="PF17668">
    <property type="entry name" value="Acetyltransf_17"/>
    <property type="match status" value="1"/>
</dbReference>
<organism evidence="6 7">
    <name type="scientific">Amycolatopsis jiangsuensis</name>
    <dbReference type="NCBI Taxonomy" id="1181879"/>
    <lineage>
        <taxon>Bacteria</taxon>
        <taxon>Bacillati</taxon>
        <taxon>Actinomycetota</taxon>
        <taxon>Actinomycetes</taxon>
        <taxon>Pseudonocardiales</taxon>
        <taxon>Pseudonocardiaceae</taxon>
        <taxon>Amycolatopsis</taxon>
    </lineage>
</organism>
<evidence type="ECO:0000313" key="6">
    <source>
        <dbReference type="EMBL" id="MBB4683593.1"/>
    </source>
</evidence>
<dbReference type="RefSeq" id="WP_184778176.1">
    <property type="nucleotide sequence ID" value="NZ_JACHMG010000001.1"/>
</dbReference>
<keyword evidence="7" id="KW-1185">Reference proteome</keyword>
<dbReference type="InterPro" id="IPR025559">
    <property type="entry name" value="Eis_dom"/>
</dbReference>
<feature type="binding site" evidence="3">
    <location>
        <begin position="90"/>
        <end position="95"/>
    </location>
    <ligand>
        <name>acetyl-CoA</name>
        <dbReference type="ChEBI" id="CHEBI:57288"/>
    </ligand>
</feature>
<dbReference type="EMBL" id="JACHMG010000001">
    <property type="protein sequence ID" value="MBB4683593.1"/>
    <property type="molecule type" value="Genomic_DNA"/>
</dbReference>
<dbReference type="HAMAP" id="MF_01812">
    <property type="entry name" value="Eis"/>
    <property type="match status" value="1"/>
</dbReference>
<dbReference type="Pfam" id="PF13527">
    <property type="entry name" value="Acetyltransf_9"/>
    <property type="match status" value="1"/>
</dbReference>
<dbReference type="Proteomes" id="UP000581769">
    <property type="component" value="Unassembled WGS sequence"/>
</dbReference>
<dbReference type="PANTHER" id="PTHR37817:SF1">
    <property type="entry name" value="N-ACETYLTRANSFERASE EIS"/>
    <property type="match status" value="1"/>
</dbReference>
<sequence>MSDHEIRFLRTDEHRAAWDLFRAALHVAPGTDEEWDRAVAAHQEERGLGAFGPGLIGTARSFDSELVVPGGAKVPLAAVTGIGVSAGHTRRGVLTDLQTAQLADFTERGVVAATLRPTEGTIYGRYGYGIATYARNMLVDRHRARLRPETPSGGEVRVHDLDEAVSRWPELYTASEPGRPGVMTRSAAFWAGHENGVRRMSKLIRTAVHCGPEGDDGHLVYHVDRESGKVHVVAFHYANAEAFAGLWRFLLSVDLVDEIALLARPLDEPAALLFSDPRTVKSEGAEDETWLRLVDVPAALAARSYPPVAPVVLEVHDRALPANNGRYLVGQGTVGRTDEKPALRLETDALATLYLGTWRASALAAAGRIEVLDPAAPAAADLLFSTPESPWCGSFF</sequence>
<keyword evidence="1 3" id="KW-0808">Transferase</keyword>